<evidence type="ECO:0000313" key="1">
    <source>
        <dbReference type="EMBL" id="PQQ07493.1"/>
    </source>
</evidence>
<dbReference type="EMBL" id="PJQY01000853">
    <property type="protein sequence ID" value="PQQ07493.1"/>
    <property type="molecule type" value="Genomic_DNA"/>
</dbReference>
<protein>
    <submittedName>
        <fullName evidence="1">Uncharacterized protein</fullName>
    </submittedName>
</protein>
<sequence>MHEQLLRATAYDFLSLSGDLTLDHIDFELVDAKLAGERMGNGASPKGSVLHIWRMINFFDVLA</sequence>
<evidence type="ECO:0000313" key="2">
    <source>
        <dbReference type="Proteomes" id="UP000250321"/>
    </source>
</evidence>
<name>A0A314YLG0_PRUYE</name>
<dbReference type="Proteomes" id="UP000250321">
    <property type="component" value="Unassembled WGS sequence"/>
</dbReference>
<reference evidence="1 2" key="1">
    <citation type="submission" date="2018-02" db="EMBL/GenBank/DDBJ databases">
        <title>Draft genome of wild Prunus yedoensis var. nudiflora.</title>
        <authorList>
            <person name="Baek S."/>
            <person name="Kim J.-H."/>
            <person name="Choi K."/>
            <person name="Kim G.-B."/>
            <person name="Cho A."/>
            <person name="Jang H."/>
            <person name="Shin C.-H."/>
            <person name="Yu H.-J."/>
            <person name="Mun J.-H."/>
        </authorList>
    </citation>
    <scope>NUCLEOTIDE SEQUENCE [LARGE SCALE GENOMIC DNA]</scope>
    <source>
        <strain evidence="2">cv. Jeju island</strain>
        <tissue evidence="1">Leaf</tissue>
    </source>
</reference>
<organism evidence="1 2">
    <name type="scientific">Prunus yedoensis var. nudiflora</name>
    <dbReference type="NCBI Taxonomy" id="2094558"/>
    <lineage>
        <taxon>Eukaryota</taxon>
        <taxon>Viridiplantae</taxon>
        <taxon>Streptophyta</taxon>
        <taxon>Embryophyta</taxon>
        <taxon>Tracheophyta</taxon>
        <taxon>Spermatophyta</taxon>
        <taxon>Magnoliopsida</taxon>
        <taxon>eudicotyledons</taxon>
        <taxon>Gunneridae</taxon>
        <taxon>Pentapetalae</taxon>
        <taxon>rosids</taxon>
        <taxon>fabids</taxon>
        <taxon>Rosales</taxon>
        <taxon>Rosaceae</taxon>
        <taxon>Amygdaloideae</taxon>
        <taxon>Amygdaleae</taxon>
        <taxon>Prunus</taxon>
    </lineage>
</organism>
<keyword evidence="2" id="KW-1185">Reference proteome</keyword>
<accession>A0A314YLG0</accession>
<gene>
    <name evidence="1" type="ORF">Pyn_10350</name>
</gene>
<dbReference type="AlphaFoldDB" id="A0A314YLG0"/>
<comment type="caution">
    <text evidence="1">The sequence shown here is derived from an EMBL/GenBank/DDBJ whole genome shotgun (WGS) entry which is preliminary data.</text>
</comment>
<proteinExistence type="predicted"/>